<sequence length="389" mass="45475">MISIVCNKPHNGDTNKVTGKKPHNSKPITMIEISPKGTYLVTYSPEDKSIFVWKVENVKEVNSSHIEKKCVSDDKILAYILTNYVKIMDMHMNNDGQEIKLNLNALDYNRYYCTFNLKGEFILYNIGCDKYNINKTWLQSNPFVKTISGDIYKTWNGEALINFKWNTYRKYYYTIIWISFMALLGCFTAVATIQNIDKDTQKQLLITTIILGIIHLSFEVRHLFMILLNGFMIFGIYLVNIMAYVLLTFTSIYWVFESFGVYFAIIISVAKQVFYFLVVLFIIMLSFAHALYILLLPRSEFSFEQRTNNNDPYNPWNMAPTFSKILDDGTIDFRTSLFAIYYYTNADKTREEIKRLVSKGQWKTNEFSELKQVLLKELNAQDIDEIETN</sequence>
<feature type="transmembrane region" description="Helical" evidence="1">
    <location>
        <begin position="171"/>
        <end position="193"/>
    </location>
</feature>
<keyword evidence="1" id="KW-1133">Transmembrane helix</keyword>
<gene>
    <name evidence="2" type="ORF">C1645_812117</name>
</gene>
<evidence type="ECO:0000313" key="3">
    <source>
        <dbReference type="Proteomes" id="UP000265703"/>
    </source>
</evidence>
<dbReference type="SUPFAM" id="SSF50978">
    <property type="entry name" value="WD40 repeat-like"/>
    <property type="match status" value="1"/>
</dbReference>
<dbReference type="InterPro" id="IPR015943">
    <property type="entry name" value="WD40/YVTN_repeat-like_dom_sf"/>
</dbReference>
<evidence type="ECO:0000256" key="1">
    <source>
        <dbReference type="SAM" id="Phobius"/>
    </source>
</evidence>
<protein>
    <submittedName>
        <fullName evidence="2">Uncharacterized protein</fullName>
    </submittedName>
</protein>
<comment type="caution">
    <text evidence="2">The sequence shown here is derived from an EMBL/GenBank/DDBJ whole genome shotgun (WGS) entry which is preliminary data.</text>
</comment>
<dbReference type="Gene3D" id="2.130.10.10">
    <property type="entry name" value="YVTN repeat-like/Quinoprotein amine dehydrogenase"/>
    <property type="match status" value="1"/>
</dbReference>
<dbReference type="InterPro" id="IPR036322">
    <property type="entry name" value="WD40_repeat_dom_sf"/>
</dbReference>
<keyword evidence="1" id="KW-0812">Transmembrane</keyword>
<dbReference type="EMBL" id="QKYT01000009">
    <property type="protein sequence ID" value="RIA98944.1"/>
    <property type="molecule type" value="Genomic_DNA"/>
</dbReference>
<proteinExistence type="predicted"/>
<dbReference type="Proteomes" id="UP000265703">
    <property type="component" value="Unassembled WGS sequence"/>
</dbReference>
<accession>A0A397TVQ1</accession>
<name>A0A397TVQ1_9GLOM</name>
<reference evidence="2 3" key="1">
    <citation type="submission" date="2018-06" db="EMBL/GenBank/DDBJ databases">
        <title>Comparative genomics reveals the genomic features of Rhizophagus irregularis, R. cerebriforme, R. diaphanum and Gigaspora rosea, and their symbiotic lifestyle signature.</title>
        <authorList>
            <person name="Morin E."/>
            <person name="San Clemente H."/>
            <person name="Chen E.C.H."/>
            <person name="De La Providencia I."/>
            <person name="Hainaut M."/>
            <person name="Kuo A."/>
            <person name="Kohler A."/>
            <person name="Murat C."/>
            <person name="Tang N."/>
            <person name="Roy S."/>
            <person name="Loubradou J."/>
            <person name="Henrissat B."/>
            <person name="Grigoriev I.V."/>
            <person name="Corradi N."/>
            <person name="Roux C."/>
            <person name="Martin F.M."/>
        </authorList>
    </citation>
    <scope>NUCLEOTIDE SEQUENCE [LARGE SCALE GENOMIC DNA]</scope>
    <source>
        <strain evidence="2 3">DAOM 227022</strain>
    </source>
</reference>
<evidence type="ECO:0000313" key="2">
    <source>
        <dbReference type="EMBL" id="RIA98944.1"/>
    </source>
</evidence>
<keyword evidence="1" id="KW-0472">Membrane</keyword>
<feature type="transmembrane region" description="Helical" evidence="1">
    <location>
        <begin position="205"/>
        <end position="224"/>
    </location>
</feature>
<keyword evidence="3" id="KW-1185">Reference proteome</keyword>
<feature type="transmembrane region" description="Helical" evidence="1">
    <location>
        <begin position="274"/>
        <end position="296"/>
    </location>
</feature>
<dbReference type="AlphaFoldDB" id="A0A397TVQ1"/>
<dbReference type="OrthoDB" id="2352140at2759"/>
<feature type="transmembrane region" description="Helical" evidence="1">
    <location>
        <begin position="231"/>
        <end position="254"/>
    </location>
</feature>
<organism evidence="2 3">
    <name type="scientific">Glomus cerebriforme</name>
    <dbReference type="NCBI Taxonomy" id="658196"/>
    <lineage>
        <taxon>Eukaryota</taxon>
        <taxon>Fungi</taxon>
        <taxon>Fungi incertae sedis</taxon>
        <taxon>Mucoromycota</taxon>
        <taxon>Glomeromycotina</taxon>
        <taxon>Glomeromycetes</taxon>
        <taxon>Glomerales</taxon>
        <taxon>Glomeraceae</taxon>
        <taxon>Glomus</taxon>
    </lineage>
</organism>